<dbReference type="Proteomes" id="UP000790787">
    <property type="component" value="Chromosome 8"/>
</dbReference>
<reference evidence="2" key="2">
    <citation type="submission" date="2025-08" db="UniProtKB">
        <authorList>
            <consortium name="RefSeq"/>
        </authorList>
    </citation>
    <scope>IDENTIFICATION</scope>
    <source>
        <tissue evidence="2">Leaf</tissue>
    </source>
</reference>
<evidence type="ECO:0000313" key="1">
    <source>
        <dbReference type="Proteomes" id="UP000790787"/>
    </source>
</evidence>
<sequence>MTDLEDHVNYYVTAVKGNDLAKEQVSSILLKMFGETLTGGALTWHSQLLACSTETFKEMTDKFEMAHARAKKAEARVNDIFAIKQSPEERLRDFLARFNRVRMALPNESEGMVVAAFQNRLNKYEIIYALEKLSPKVKWPQKMRFNPNTRKSNALCKFHQERGHKIEDYIALRQEVVNMIHQGHLKELLSDRGKVDFARGCEQHQGTPKPPSPTHTIQMIIGGGDDMSINCVKFTMTHKLKWSITHERYDELEESIIFDKSDTHNLVFPHYDALVITLRLLDIDVRRIMVDDGT</sequence>
<proteinExistence type="predicted"/>
<dbReference type="RefSeq" id="XP_075076302.1">
    <property type="nucleotide sequence ID" value="XM_075220201.1"/>
</dbReference>
<reference evidence="1" key="1">
    <citation type="journal article" date="2014" name="Nat. Commun.">
        <title>The tobacco genome sequence and its comparison with those of tomato and potato.</title>
        <authorList>
            <person name="Sierro N."/>
            <person name="Battey J.N."/>
            <person name="Ouadi S."/>
            <person name="Bakaher N."/>
            <person name="Bovet L."/>
            <person name="Willig A."/>
            <person name="Goepfert S."/>
            <person name="Peitsch M.C."/>
            <person name="Ivanov N.V."/>
        </authorList>
    </citation>
    <scope>NUCLEOTIDE SEQUENCE [LARGE SCALE GENOMIC DNA]</scope>
</reference>
<evidence type="ECO:0000313" key="2">
    <source>
        <dbReference type="RefSeq" id="XP_075076302.1"/>
    </source>
</evidence>
<protein>
    <submittedName>
        <fullName evidence="2">Uncharacterized protein LOC142162969</fullName>
    </submittedName>
</protein>
<gene>
    <name evidence="2" type="primary">LOC142162969</name>
</gene>
<name>A0AC58RUA0_TOBAC</name>
<organism evidence="1 2">
    <name type="scientific">Nicotiana tabacum</name>
    <name type="common">Common tobacco</name>
    <dbReference type="NCBI Taxonomy" id="4097"/>
    <lineage>
        <taxon>Eukaryota</taxon>
        <taxon>Viridiplantae</taxon>
        <taxon>Streptophyta</taxon>
        <taxon>Embryophyta</taxon>
        <taxon>Tracheophyta</taxon>
        <taxon>Spermatophyta</taxon>
        <taxon>Magnoliopsida</taxon>
        <taxon>eudicotyledons</taxon>
        <taxon>Gunneridae</taxon>
        <taxon>Pentapetalae</taxon>
        <taxon>asterids</taxon>
        <taxon>lamiids</taxon>
        <taxon>Solanales</taxon>
        <taxon>Solanaceae</taxon>
        <taxon>Nicotianoideae</taxon>
        <taxon>Nicotianeae</taxon>
        <taxon>Nicotiana</taxon>
    </lineage>
</organism>
<accession>A0AC58RUA0</accession>
<keyword evidence="1" id="KW-1185">Reference proteome</keyword>